<evidence type="ECO:0000313" key="1">
    <source>
        <dbReference type="EMBL" id="EKB30813.1"/>
    </source>
</evidence>
<evidence type="ECO:0000313" key="2">
    <source>
        <dbReference type="Proteomes" id="UP000005835"/>
    </source>
</evidence>
<protein>
    <submittedName>
        <fullName evidence="1">Uncharacterized protein</fullName>
    </submittedName>
</protein>
<organism evidence="1 2">
    <name type="scientific">Sutterella wadsworthensis 2_1_59BFAA</name>
    <dbReference type="NCBI Taxonomy" id="742823"/>
    <lineage>
        <taxon>Bacteria</taxon>
        <taxon>Pseudomonadati</taxon>
        <taxon>Pseudomonadota</taxon>
        <taxon>Betaproteobacteria</taxon>
        <taxon>Burkholderiales</taxon>
        <taxon>Sutterellaceae</taxon>
        <taxon>Sutterella</taxon>
    </lineage>
</organism>
<comment type="caution">
    <text evidence="1">The sequence shown here is derived from an EMBL/GenBank/DDBJ whole genome shotgun (WGS) entry which is preliminary data.</text>
</comment>
<dbReference type="Proteomes" id="UP000005835">
    <property type="component" value="Unassembled WGS sequence"/>
</dbReference>
<dbReference type="EMBL" id="ADMG01000035">
    <property type="protein sequence ID" value="EKB30813.1"/>
    <property type="molecule type" value="Genomic_DNA"/>
</dbReference>
<name>K1JW31_9BURK</name>
<accession>K1JW31</accession>
<dbReference type="AlphaFoldDB" id="K1JW31"/>
<dbReference type="HOGENOM" id="CLU_3367777_0_0_4"/>
<proteinExistence type="predicted"/>
<gene>
    <name evidence="1" type="ORF">HMPREF9465_01503</name>
</gene>
<sequence length="35" mass="4026">MLFSKVSKKYVFPLDKAKDNDLIILPHRLPKVEAA</sequence>
<reference evidence="1 2" key="1">
    <citation type="submission" date="2012-05" db="EMBL/GenBank/DDBJ databases">
        <title>The Genome Sequence of Sutterella wadsworthensis 2_1_59BFAA.</title>
        <authorList>
            <consortium name="The Broad Institute Genome Sequencing Platform"/>
            <person name="Earl A."/>
            <person name="Ward D."/>
            <person name="Feldgarden M."/>
            <person name="Gevers D."/>
            <person name="Daigneault M."/>
            <person name="Strauss J."/>
            <person name="Allen-Vercoe E."/>
            <person name="Walker B."/>
            <person name="Young S.K."/>
            <person name="Zeng Q."/>
            <person name="Gargeya S."/>
            <person name="Fitzgerald M."/>
            <person name="Haas B."/>
            <person name="Abouelleil A."/>
            <person name="Alvarado L."/>
            <person name="Arachchi H.M."/>
            <person name="Berlin A.M."/>
            <person name="Chapman S.B."/>
            <person name="Goldberg J."/>
            <person name="Griggs A."/>
            <person name="Gujja S."/>
            <person name="Hansen M."/>
            <person name="Howarth C."/>
            <person name="Imamovic A."/>
            <person name="Larimer J."/>
            <person name="McCowen C."/>
            <person name="Montmayeur A."/>
            <person name="Murphy C."/>
            <person name="Neiman D."/>
            <person name="Pearson M."/>
            <person name="Priest M."/>
            <person name="Roberts A."/>
            <person name="Saif S."/>
            <person name="Shea T."/>
            <person name="Sisk P."/>
            <person name="Sykes S."/>
            <person name="Wortman J."/>
            <person name="Nusbaum C."/>
            <person name="Birren B."/>
        </authorList>
    </citation>
    <scope>NUCLEOTIDE SEQUENCE [LARGE SCALE GENOMIC DNA]</scope>
    <source>
        <strain evidence="1 2">2_1_59BFAA</strain>
    </source>
</reference>
<keyword evidence="2" id="KW-1185">Reference proteome</keyword>